<dbReference type="OrthoDB" id="31183at2759"/>
<evidence type="ECO:0000256" key="5">
    <source>
        <dbReference type="ARBA" id="ARBA00023242"/>
    </source>
</evidence>
<dbReference type="Pfam" id="PF12397">
    <property type="entry name" value="U3snoRNP10"/>
    <property type="match status" value="1"/>
</dbReference>
<dbReference type="STRING" id="307972.A0A2G8LHR6"/>
<evidence type="ECO:0000256" key="1">
    <source>
        <dbReference type="ARBA" id="ARBA00004604"/>
    </source>
</evidence>
<dbReference type="InterPro" id="IPR011989">
    <property type="entry name" value="ARM-like"/>
</dbReference>
<dbReference type="Pfam" id="PF08146">
    <property type="entry name" value="BP28CT"/>
    <property type="match status" value="1"/>
</dbReference>
<evidence type="ECO:0000256" key="8">
    <source>
        <dbReference type="RuleBase" id="RU367065"/>
    </source>
</evidence>
<comment type="subcellular location">
    <subcellularLocation>
        <location evidence="1 8">Nucleus</location>
        <location evidence="1 8">Nucleolus</location>
    </subcellularLocation>
</comment>
<feature type="region of interest" description="Disordered" evidence="10">
    <location>
        <begin position="936"/>
        <end position="956"/>
    </location>
</feature>
<keyword evidence="5 8" id="KW-0539">Nucleus</keyword>
<protein>
    <recommendedName>
        <fullName evidence="8">HEAT repeat-containing protein 1</fullName>
    </recommendedName>
</protein>
<gene>
    <name evidence="12" type="ORF">BSL78_03353</name>
</gene>
<evidence type="ECO:0000256" key="6">
    <source>
        <dbReference type="ARBA" id="ARBA00023274"/>
    </source>
</evidence>
<dbReference type="GO" id="GO:0030686">
    <property type="term" value="C:90S preribosome"/>
    <property type="evidence" value="ECO:0007669"/>
    <property type="project" value="TreeGrafter"/>
</dbReference>
<dbReference type="GO" id="GO:0034455">
    <property type="term" value="C:t-UTP complex"/>
    <property type="evidence" value="ECO:0007669"/>
    <property type="project" value="TreeGrafter"/>
</dbReference>
<keyword evidence="6 8" id="KW-0687">Ribonucleoprotein</keyword>
<dbReference type="InterPro" id="IPR012954">
    <property type="entry name" value="BP28_C_dom"/>
</dbReference>
<comment type="caution">
    <text evidence="12">The sequence shown here is derived from an EMBL/GenBank/DDBJ whole genome shotgun (WGS) entry which is preliminary data.</text>
</comment>
<comment type="function">
    <text evidence="8">Involved in nucleolar processing of pre-18S ribosomal RNA.</text>
</comment>
<evidence type="ECO:0000256" key="7">
    <source>
        <dbReference type="PROSITE-ProRule" id="PRU00103"/>
    </source>
</evidence>
<dbReference type="InterPro" id="IPR021133">
    <property type="entry name" value="HEAT_type_2"/>
</dbReference>
<evidence type="ECO:0000256" key="3">
    <source>
        <dbReference type="ARBA" id="ARBA00022517"/>
    </source>
</evidence>
<evidence type="ECO:0000256" key="9">
    <source>
        <dbReference type="SAM" id="Coils"/>
    </source>
</evidence>
<evidence type="ECO:0000313" key="13">
    <source>
        <dbReference type="Proteomes" id="UP000230750"/>
    </source>
</evidence>
<dbReference type="Pfam" id="PF23243">
    <property type="entry name" value="HEAT_HEATR1"/>
    <property type="match status" value="1"/>
</dbReference>
<dbReference type="PANTHER" id="PTHR13457:SF1">
    <property type="entry name" value="HEAT REPEAT-CONTAINING PROTEIN 1"/>
    <property type="match status" value="1"/>
</dbReference>
<feature type="coiled-coil region" evidence="9">
    <location>
        <begin position="1833"/>
        <end position="1860"/>
    </location>
</feature>
<name>A0A2G8LHR6_STIJA</name>
<evidence type="ECO:0000313" key="12">
    <source>
        <dbReference type="EMBL" id="PIK59781.1"/>
    </source>
</evidence>
<evidence type="ECO:0000256" key="2">
    <source>
        <dbReference type="ARBA" id="ARBA00010559"/>
    </source>
</evidence>
<dbReference type="InterPro" id="IPR022125">
    <property type="entry name" value="U3snoRNP10_N"/>
</dbReference>
<dbReference type="Proteomes" id="UP000230750">
    <property type="component" value="Unassembled WGS sequence"/>
</dbReference>
<dbReference type="GO" id="GO:0000462">
    <property type="term" value="P:maturation of SSU-rRNA from tricistronic rRNA transcript (SSU-rRNA, 5.8S rRNA, LSU-rRNA)"/>
    <property type="evidence" value="ECO:0007669"/>
    <property type="project" value="TreeGrafter"/>
</dbReference>
<dbReference type="InterPro" id="IPR056473">
    <property type="entry name" value="HEAT_Utp10/HEAT1"/>
</dbReference>
<proteinExistence type="inferred from homology"/>
<dbReference type="PANTHER" id="PTHR13457">
    <property type="entry name" value="BAP28"/>
    <property type="match status" value="1"/>
</dbReference>
<evidence type="ECO:0000256" key="4">
    <source>
        <dbReference type="ARBA" id="ARBA00022552"/>
    </source>
</evidence>
<dbReference type="GO" id="GO:0032040">
    <property type="term" value="C:small-subunit processome"/>
    <property type="evidence" value="ECO:0007669"/>
    <property type="project" value="TreeGrafter"/>
</dbReference>
<keyword evidence="9" id="KW-0175">Coiled coil</keyword>
<reference evidence="12 13" key="1">
    <citation type="journal article" date="2017" name="PLoS Biol.">
        <title>The sea cucumber genome provides insights into morphological evolution and visceral regeneration.</title>
        <authorList>
            <person name="Zhang X."/>
            <person name="Sun L."/>
            <person name="Yuan J."/>
            <person name="Sun Y."/>
            <person name="Gao Y."/>
            <person name="Zhang L."/>
            <person name="Li S."/>
            <person name="Dai H."/>
            <person name="Hamel J.F."/>
            <person name="Liu C."/>
            <person name="Yu Y."/>
            <person name="Liu S."/>
            <person name="Lin W."/>
            <person name="Guo K."/>
            <person name="Jin S."/>
            <person name="Xu P."/>
            <person name="Storey K.B."/>
            <person name="Huan P."/>
            <person name="Zhang T."/>
            <person name="Zhou Y."/>
            <person name="Zhang J."/>
            <person name="Lin C."/>
            <person name="Li X."/>
            <person name="Xing L."/>
            <person name="Huo D."/>
            <person name="Sun M."/>
            <person name="Wang L."/>
            <person name="Mercier A."/>
            <person name="Li F."/>
            <person name="Yang H."/>
            <person name="Xiang J."/>
        </authorList>
    </citation>
    <scope>NUCLEOTIDE SEQUENCE [LARGE SCALE GENOMIC DNA]</scope>
    <source>
        <strain evidence="12">Shaxun</strain>
        <tissue evidence="12">Muscle</tissue>
    </source>
</reference>
<comment type="similarity">
    <text evidence="2 8">Belongs to the HEATR1/UTP10 family.</text>
</comment>
<dbReference type="SUPFAM" id="SSF48371">
    <property type="entry name" value="ARM repeat"/>
    <property type="match status" value="2"/>
</dbReference>
<evidence type="ECO:0000256" key="10">
    <source>
        <dbReference type="SAM" id="MobiDB-lite"/>
    </source>
</evidence>
<organism evidence="12 13">
    <name type="scientific">Stichopus japonicus</name>
    <name type="common">Sea cucumber</name>
    <dbReference type="NCBI Taxonomy" id="307972"/>
    <lineage>
        <taxon>Eukaryota</taxon>
        <taxon>Metazoa</taxon>
        <taxon>Echinodermata</taxon>
        <taxon>Eleutherozoa</taxon>
        <taxon>Echinozoa</taxon>
        <taxon>Holothuroidea</taxon>
        <taxon>Aspidochirotacea</taxon>
        <taxon>Aspidochirotida</taxon>
        <taxon>Stichopodidae</taxon>
        <taxon>Apostichopus</taxon>
    </lineage>
</organism>
<dbReference type="InterPro" id="IPR040191">
    <property type="entry name" value="UTP10"/>
</dbReference>
<keyword evidence="13" id="KW-1185">Reference proteome</keyword>
<feature type="repeat" description="HEAT" evidence="7">
    <location>
        <begin position="1828"/>
        <end position="1866"/>
    </location>
</feature>
<evidence type="ECO:0000259" key="11">
    <source>
        <dbReference type="SMART" id="SM01036"/>
    </source>
</evidence>
<dbReference type="GO" id="GO:0030515">
    <property type="term" value="F:snoRNA binding"/>
    <property type="evidence" value="ECO:0007669"/>
    <property type="project" value="TreeGrafter"/>
</dbReference>
<sequence>MKEQFLATLVPFLMKGLKSSYVDYRVASYMVLSQMSAQATLDERLLLPLMDTMCKNSHPSLEEDMISCLAIIYQTQDVRELQDSALTTMSDSSSLLPSLKKLTSTRDISPFLLALLRKLVSVLLSEDEEITDKSHDKKRMEELMERLIAEISLDRKMSLSLIRFLLKMILKRDDSHWTTPFFSSLISNLERQYPESMDEAIQKLASTKLTNEKEKKLQTFLHMTSSGCKHEVLPEVETSLVLSLNHPNSETRRLAVRHLLTLNQSGTVDSEFLQSALSLRIEDRDPRVIFEVLQFGEDLRNVLSPEQVAMKLEKMLSKWHRRTKGVWPEVAAKCIELLTSRSMSTGESSMNAAFAIVLPYLLPSTSERTKQDSDMFHQIVTSDLGESHGIMKNLSKFKKKRDNLSGFTAQLLQQMAQNLSEYPTEERRNLVKFLLECGDAHHLKEAYRFAISLILTRTVRMLGKTEQMEIIDLLLESLTEDLGQVKGHTEQIKKEEVTGIGIPEAVLTGLCQLLTKKESTDGKLSAELLLGHLWCLESIVATLERVEMPGEENAWLELHANSEDIKNRYLLTLVKLFDLLTQSVAYATDGSVTNYLKEILGLLIQKHFQSTTQFWRFLSLVCTSHCRLHGDSPYDISYLFQVCCLEMANISFSKTDDALLDKVLQKDSIAFLSLLLNLGHPSKSIRKVAVDCLTTVQTKSPQVTSPYGQMLKLILKRGQEIIDDEQYLPQALKITLAKLEKSQKRSSSKGRVDEESAVDWLADCISSEQTPHHVRCALVERLALVESKALLSRLITPMKNAVVTAGSSVGVMTAYNFTLAKSILGHFRPATADLLNDKNCRDSLWLCLSQEALTREGTSMQCAALDKISVEFFLAMSEPVQQDLFQHLIALSLESQSPDTVKVLNRVLRKLPLSPELIADELKTVLPDQKLKNLHDAKEARRRKQQKKTDQKAAEVSGKSWQRATFILELLSQKKLHKMENASKLVPELFSLLALCLEADSQLDSLEYIKQLLLTLLHTICENMTSRSADEAAVNLGNLSEEQFNVELVVQSVRTSDNPQTHNHALLVLNVAAQLFPEHLLHNIMSIFTFMGANVLRQDDGYSFQVINKTLQTVIPALLKLPLFTQLIETVNAEQYLWSCIVLLVESVALKGPGALYPEEIEDIKVSGRNQQFWMALCHHFSSQVQIISITKMIQYLSTFLDSAPTISKSSRSQPDGFDKLLDKRRFSGKQLRQFQFTTVGFFSQLLSSDEFISKVASLSEEEKVQLQGLYQVLLEENLRFAQQVAQCGENNADNATAKFWKALLHRTYDVLDKVNALLPVDVFIQVISGLLGNKLASVRRKAMELLNNILVQHKDRFTENEHILLLSLIPQLVSVARYPSDMTSTEVDVNRQTALYSLKLLCKLLGSESSREFTPVMELTLQILQKEAANTQLVSSALLCLAETVCSLRAYSIPFLSRMVPTILKMLAGTNLVDSMNLFMLCAVTAVQKIVETLPNFISPYVGEILQQVSRLSCNHDDEKTQLNLRLKACRQMLSKKLPLRVLLPAVAQTYTVIENTHSASIVPLMNILQDHINTASKEDVLSHHSTTMTFFLDALDYRTRHPEVGKEEVSQREGAVIDSILMHIMKLSETTFRPMYYKFYDWSTQNNAPRSRLLSFYNLSGAIADKLKSIFSLFAGHIISNCAQLLDANNSAKTEETFYEDDASNEKSNLLVQLILACLHKCFLHDKGAFVSKERFELLSQPVIDQLENVHGSDAVYEDRIKSHVGPCVSAMMSSVSDQSIWQPLNYQLLLKMRHTSPKIRFAALVVLDQVHQSLKQGYLSLLPETIPFLAELMEDESEEVEEKCQELVKDLEKTLGEPLQKHF</sequence>
<feature type="domain" description="BP28 C-terminal" evidence="11">
    <location>
        <begin position="1579"/>
        <end position="1732"/>
    </location>
</feature>
<dbReference type="SMART" id="SM01036">
    <property type="entry name" value="BP28CT"/>
    <property type="match status" value="1"/>
</dbReference>
<accession>A0A2G8LHR6</accession>
<dbReference type="Gene3D" id="1.25.10.10">
    <property type="entry name" value="Leucine-rich Repeat Variant"/>
    <property type="match status" value="2"/>
</dbReference>
<keyword evidence="4 8" id="KW-0698">rRNA processing</keyword>
<dbReference type="EMBL" id="MRZV01000074">
    <property type="protein sequence ID" value="PIK59781.1"/>
    <property type="molecule type" value="Genomic_DNA"/>
</dbReference>
<dbReference type="PROSITE" id="PS50077">
    <property type="entry name" value="HEAT_REPEAT"/>
    <property type="match status" value="1"/>
</dbReference>
<dbReference type="GO" id="GO:0045943">
    <property type="term" value="P:positive regulation of transcription by RNA polymerase I"/>
    <property type="evidence" value="ECO:0007669"/>
    <property type="project" value="TreeGrafter"/>
</dbReference>
<dbReference type="InterPro" id="IPR016024">
    <property type="entry name" value="ARM-type_fold"/>
</dbReference>
<keyword evidence="3 8" id="KW-0690">Ribosome biogenesis</keyword>